<dbReference type="InterPro" id="IPR002509">
    <property type="entry name" value="NODB_dom"/>
</dbReference>
<dbReference type="PROSITE" id="PS51677">
    <property type="entry name" value="NODB"/>
    <property type="match status" value="1"/>
</dbReference>
<dbReference type="CDD" id="cd10950">
    <property type="entry name" value="CE4_BsYlxY_like"/>
    <property type="match status" value="1"/>
</dbReference>
<dbReference type="GO" id="GO:0016810">
    <property type="term" value="F:hydrolase activity, acting on carbon-nitrogen (but not peptide) bonds"/>
    <property type="evidence" value="ECO:0007669"/>
    <property type="project" value="InterPro"/>
</dbReference>
<evidence type="ECO:0000313" key="2">
    <source>
        <dbReference type="EMBL" id="TYA14304.1"/>
    </source>
</evidence>
<dbReference type="InterPro" id="IPR050248">
    <property type="entry name" value="Polysacc_deacetylase_ArnD"/>
</dbReference>
<feature type="domain" description="NodB homology" evidence="1">
    <location>
        <begin position="136"/>
        <end position="312"/>
    </location>
</feature>
<dbReference type="OrthoDB" id="9812065at2"/>
<protein>
    <submittedName>
        <fullName evidence="2">Polysaccharide deacetylase family protein</fullName>
    </submittedName>
</protein>
<gene>
    <name evidence="2" type="ORF">FRY98_01040</name>
</gene>
<sequence>MNRKKFAVVGICAVLVLTLGELTGIRSFVDQALRPNVERDAFGWLSGSQGEEALLGRIRREAEGLRREPIDAVVDRVWKAIPGYNGREVDIESTFQKARLKPEGAEIEYLYKEIKPKVNLEDLGPHPIYKGNPNKPMAAFMINVAWGNEYIPPMLDTLDRHRVKATFFFDGSWLKKNPEIAKEIQKRGHQLENHAYSHPNMSQLSDSLARLEISKTKEALKETLGVENRWFAPPSGDFNQRTVDLAAEQGLKTVLWTVDTIDWKKPPASEIVRRISEKVGPGSLILMHPTASSRDALEGMIQVVRGKGLRLGTVEQTLSSDRVELPQS</sequence>
<reference evidence="2 3" key="1">
    <citation type="submission" date="2019-08" db="EMBL/GenBank/DDBJ databases">
        <title>Genome sequencing of Paenibacillus faecis DSM 23593(T).</title>
        <authorList>
            <person name="Kook J.-K."/>
            <person name="Park S.-N."/>
            <person name="Lim Y.K."/>
        </authorList>
    </citation>
    <scope>NUCLEOTIDE SEQUENCE [LARGE SCALE GENOMIC DNA]</scope>
    <source>
        <strain evidence="2 3">DSM 23593</strain>
    </source>
</reference>
<evidence type="ECO:0000259" key="1">
    <source>
        <dbReference type="PROSITE" id="PS51677"/>
    </source>
</evidence>
<proteinExistence type="predicted"/>
<name>A0A5D0CYH4_9BACL</name>
<dbReference type="PANTHER" id="PTHR10587:SF80">
    <property type="entry name" value="CHITOOLIGOSACCHARIDE DEACETYLASE"/>
    <property type="match status" value="1"/>
</dbReference>
<dbReference type="InterPro" id="IPR011330">
    <property type="entry name" value="Glyco_hydro/deAcase_b/a-brl"/>
</dbReference>
<organism evidence="2 3">
    <name type="scientific">Paenibacillus faecis</name>
    <dbReference type="NCBI Taxonomy" id="862114"/>
    <lineage>
        <taxon>Bacteria</taxon>
        <taxon>Bacillati</taxon>
        <taxon>Bacillota</taxon>
        <taxon>Bacilli</taxon>
        <taxon>Bacillales</taxon>
        <taxon>Paenibacillaceae</taxon>
        <taxon>Paenibacillus</taxon>
    </lineage>
</organism>
<dbReference type="EMBL" id="VSDO01000001">
    <property type="protein sequence ID" value="TYA14304.1"/>
    <property type="molecule type" value="Genomic_DNA"/>
</dbReference>
<dbReference type="RefSeq" id="WP_148449791.1">
    <property type="nucleotide sequence ID" value="NZ_VSDO01000001.1"/>
</dbReference>
<dbReference type="Gene3D" id="3.20.20.370">
    <property type="entry name" value="Glycoside hydrolase/deacetylase"/>
    <property type="match status" value="1"/>
</dbReference>
<comment type="caution">
    <text evidence="2">The sequence shown here is derived from an EMBL/GenBank/DDBJ whole genome shotgun (WGS) entry which is preliminary data.</text>
</comment>
<evidence type="ECO:0000313" key="3">
    <source>
        <dbReference type="Proteomes" id="UP000325218"/>
    </source>
</evidence>
<keyword evidence="3" id="KW-1185">Reference proteome</keyword>
<dbReference type="PANTHER" id="PTHR10587">
    <property type="entry name" value="GLYCOSYL TRANSFERASE-RELATED"/>
    <property type="match status" value="1"/>
</dbReference>
<accession>A0A5D0CYH4</accession>
<dbReference type="GO" id="GO:0016020">
    <property type="term" value="C:membrane"/>
    <property type="evidence" value="ECO:0007669"/>
    <property type="project" value="TreeGrafter"/>
</dbReference>
<dbReference type="Pfam" id="PF01522">
    <property type="entry name" value="Polysacc_deac_1"/>
    <property type="match status" value="1"/>
</dbReference>
<dbReference type="SUPFAM" id="SSF88713">
    <property type="entry name" value="Glycoside hydrolase/deacetylase"/>
    <property type="match status" value="1"/>
</dbReference>
<dbReference type="Proteomes" id="UP000325218">
    <property type="component" value="Unassembled WGS sequence"/>
</dbReference>
<dbReference type="AlphaFoldDB" id="A0A5D0CYH4"/>
<dbReference type="GO" id="GO:0005975">
    <property type="term" value="P:carbohydrate metabolic process"/>
    <property type="evidence" value="ECO:0007669"/>
    <property type="project" value="InterPro"/>
</dbReference>